<organism evidence="1">
    <name type="scientific">mine drainage metagenome</name>
    <dbReference type="NCBI Taxonomy" id="410659"/>
    <lineage>
        <taxon>unclassified sequences</taxon>
        <taxon>metagenomes</taxon>
        <taxon>ecological metagenomes</taxon>
    </lineage>
</organism>
<name>A0A1J5QGA1_9ZZZZ</name>
<evidence type="ECO:0000313" key="1">
    <source>
        <dbReference type="EMBL" id="OIQ78999.1"/>
    </source>
</evidence>
<comment type="caution">
    <text evidence="1">The sequence shown here is derived from an EMBL/GenBank/DDBJ whole genome shotgun (WGS) entry which is preliminary data.</text>
</comment>
<proteinExistence type="predicted"/>
<sequence>MGEFAVLEALDAGRVDAFVAQHALEQQPRAGAALAVDEAHVAAQQVGQAVDLARIARRDHQPLAALGEQDHALLAGVQPAGVGVEHFALVAAQRHVEAGQFALAVAQRGQRFLGADVFALERDVGALQRVDQLLDRKAVAGVDAQGAGRRAGDAAQLGLQLRRQRVEHGRQAGVDATLGPYQAFTQRAQPRALAARHRQQRGAEQRVALAHHVPAVPVRQPELRARRRQAAVLVHLQQQREQPGRQRAAVGAQHPLRLDRDRLHEACSLYAVNRILTGD</sequence>
<dbReference type="AlphaFoldDB" id="A0A1J5QGA1"/>
<accession>A0A1J5QGA1</accession>
<reference evidence="1" key="1">
    <citation type="submission" date="2016-10" db="EMBL/GenBank/DDBJ databases">
        <title>Sequence of Gallionella enrichment culture.</title>
        <authorList>
            <person name="Poehlein A."/>
            <person name="Muehling M."/>
            <person name="Daniel R."/>
        </authorList>
    </citation>
    <scope>NUCLEOTIDE SEQUENCE</scope>
</reference>
<gene>
    <name evidence="1" type="ORF">GALL_392800</name>
</gene>
<dbReference type="EMBL" id="MLJW01001294">
    <property type="protein sequence ID" value="OIQ78999.1"/>
    <property type="molecule type" value="Genomic_DNA"/>
</dbReference>
<protein>
    <submittedName>
        <fullName evidence="1">Uncharacterized protein</fullName>
    </submittedName>
</protein>